<keyword evidence="1 3" id="KW-0547">Nucleotide-binding</keyword>
<dbReference type="InterPro" id="IPR013126">
    <property type="entry name" value="Hsp_70_fam"/>
</dbReference>
<evidence type="ECO:0000256" key="3">
    <source>
        <dbReference type="RuleBase" id="RU003322"/>
    </source>
</evidence>
<evidence type="ECO:0000256" key="2">
    <source>
        <dbReference type="ARBA" id="ARBA00022840"/>
    </source>
</evidence>
<organism evidence="4 5">
    <name type="scientific">Kingdonia uniflora</name>
    <dbReference type="NCBI Taxonomy" id="39325"/>
    <lineage>
        <taxon>Eukaryota</taxon>
        <taxon>Viridiplantae</taxon>
        <taxon>Streptophyta</taxon>
        <taxon>Embryophyta</taxon>
        <taxon>Tracheophyta</taxon>
        <taxon>Spermatophyta</taxon>
        <taxon>Magnoliopsida</taxon>
        <taxon>Ranunculales</taxon>
        <taxon>Circaeasteraceae</taxon>
        <taxon>Kingdonia</taxon>
    </lineage>
</organism>
<dbReference type="Gene3D" id="3.30.420.40">
    <property type="match status" value="2"/>
</dbReference>
<dbReference type="EMBL" id="JACGCM010000779">
    <property type="protein sequence ID" value="KAF6166738.1"/>
    <property type="molecule type" value="Genomic_DNA"/>
</dbReference>
<dbReference type="Pfam" id="PF00012">
    <property type="entry name" value="HSP70"/>
    <property type="match status" value="1"/>
</dbReference>
<dbReference type="SUPFAM" id="SSF53067">
    <property type="entry name" value="Actin-like ATPase domain"/>
    <property type="match status" value="1"/>
</dbReference>
<dbReference type="Gene3D" id="3.90.640.10">
    <property type="entry name" value="Actin, Chain A, domain 4"/>
    <property type="match status" value="1"/>
</dbReference>
<dbReference type="InterPro" id="IPR043129">
    <property type="entry name" value="ATPase_NBD"/>
</dbReference>
<dbReference type="AlphaFoldDB" id="A0A7J7NIL1"/>
<keyword evidence="2 3" id="KW-0067">ATP-binding</keyword>
<evidence type="ECO:0000313" key="4">
    <source>
        <dbReference type="EMBL" id="KAF6166738.1"/>
    </source>
</evidence>
<dbReference type="Proteomes" id="UP000541444">
    <property type="component" value="Unassembled WGS sequence"/>
</dbReference>
<dbReference type="GO" id="GO:0005524">
    <property type="term" value="F:ATP binding"/>
    <property type="evidence" value="ECO:0007669"/>
    <property type="project" value="UniProtKB-KW"/>
</dbReference>
<dbReference type="GO" id="GO:0140662">
    <property type="term" value="F:ATP-dependent protein folding chaperone"/>
    <property type="evidence" value="ECO:0007669"/>
    <property type="project" value="InterPro"/>
</dbReference>
<reference evidence="4 5" key="1">
    <citation type="journal article" date="2020" name="IScience">
        <title>Genome Sequencing of the Endangered Kingdonia uniflora (Circaeasteraceae, Ranunculales) Reveals Potential Mechanisms of Evolutionary Specialization.</title>
        <authorList>
            <person name="Sun Y."/>
            <person name="Deng T."/>
            <person name="Zhang A."/>
            <person name="Moore M.J."/>
            <person name="Landis J.B."/>
            <person name="Lin N."/>
            <person name="Zhang H."/>
            <person name="Zhang X."/>
            <person name="Huang J."/>
            <person name="Zhang X."/>
            <person name="Sun H."/>
            <person name="Wang H."/>
        </authorList>
    </citation>
    <scope>NUCLEOTIDE SEQUENCE [LARGE SCALE GENOMIC DNA]</scope>
    <source>
        <strain evidence="4">TB1705</strain>
        <tissue evidence="4">Leaf</tissue>
    </source>
</reference>
<gene>
    <name evidence="4" type="ORF">GIB67_005614</name>
</gene>
<evidence type="ECO:0000313" key="5">
    <source>
        <dbReference type="Proteomes" id="UP000541444"/>
    </source>
</evidence>
<evidence type="ECO:0000256" key="1">
    <source>
        <dbReference type="ARBA" id="ARBA00022741"/>
    </source>
</evidence>
<accession>A0A7J7NIL1</accession>
<keyword evidence="5" id="KW-1185">Reference proteome</keyword>
<comment type="caution">
    <text evidence="4">The sequence shown here is derived from an EMBL/GenBank/DDBJ whole genome shotgun (WGS) entry which is preliminary data.</text>
</comment>
<protein>
    <submittedName>
        <fullName evidence="4">Uncharacterized protein</fullName>
    </submittedName>
</protein>
<name>A0A7J7NIL1_9MAGN</name>
<dbReference type="PANTHER" id="PTHR19375">
    <property type="entry name" value="HEAT SHOCK PROTEIN 70KDA"/>
    <property type="match status" value="1"/>
</dbReference>
<comment type="similarity">
    <text evidence="3">Belongs to the heat shock protein 70 family.</text>
</comment>
<sequence length="572" mass="64639">MEAGNGNYQMAHFHYLLTFEAERQNDLRLLAKEAITTKDEVTGIRPRKSHRSSMRSKSRIPMSKYVVSSSSEEISSSGREDECNAMEKAVNSIELSMLLKEATKCLDKGSQEFEDLALKFDAQSARIREIEAVLELELTRTDVELGRSGRYDEIDFLAEVESEVVADIADPANIPVTPTELAVATDKTSDPPTEEIKRLRKMNSEQERTLSRTRDSVARIQQVLNKIEYERRCQSMLIALALYFKIEVDSERGLNEAYVELLKERARTEHEHHIESVIAFYGGELARVDNEFWKFVMECGKDFDVENAKAENILFTKDEEEIVGEKPIPRSEELSSEEDEEEVKNLIPRWRKQREQEEWVTDSPFIISSRISFEVSVRLLGGLLALGYTIAAILKRNNHAFFDDKVCVKIDLLEQLNRHYVQVLSHIVIAGGKALRQLLKEGYFVLRLMPEPTAVALLYGQHQQQTVHDIMGCGSENIAMIFNMGAGYCDVCVTATTGGVSHIKALSGSHIGGEDIIQNIMHHLLLNMDSLFLSHGNNEMKTMGLLRVAAHDAVIKLSTQDIVMIDVDLENG</sequence>
<proteinExistence type="inferred from homology"/>